<dbReference type="PANTHER" id="PTHR11926">
    <property type="entry name" value="GLUCOSYL/GLUCURONOSYL TRANSFERASES"/>
    <property type="match status" value="1"/>
</dbReference>
<dbReference type="GO" id="GO:0080043">
    <property type="term" value="F:quercetin 3-O-glucosyltransferase activity"/>
    <property type="evidence" value="ECO:0007669"/>
    <property type="project" value="TreeGrafter"/>
</dbReference>
<evidence type="ECO:0000256" key="1">
    <source>
        <dbReference type="ARBA" id="ARBA00009995"/>
    </source>
</evidence>
<reference evidence="4" key="1">
    <citation type="submission" date="2023-05" db="EMBL/GenBank/DDBJ databases">
        <title>Nepenthes gracilis genome sequencing.</title>
        <authorList>
            <person name="Fukushima K."/>
        </authorList>
    </citation>
    <scope>NUCLEOTIDE SEQUENCE</scope>
    <source>
        <strain evidence="4">SING2019-196</strain>
    </source>
</reference>
<dbReference type="Proteomes" id="UP001279734">
    <property type="component" value="Unassembled WGS sequence"/>
</dbReference>
<evidence type="ECO:0000313" key="5">
    <source>
        <dbReference type="Proteomes" id="UP001279734"/>
    </source>
</evidence>
<evidence type="ECO:0000313" key="4">
    <source>
        <dbReference type="EMBL" id="GMH21860.1"/>
    </source>
</evidence>
<name>A0AAD3T1W4_NEPGR</name>
<dbReference type="Pfam" id="PF26168">
    <property type="entry name" value="Glyco_transf_N"/>
    <property type="match status" value="1"/>
</dbReference>
<dbReference type="SUPFAM" id="SSF53756">
    <property type="entry name" value="UDP-Glycosyltransferase/glycogen phosphorylase"/>
    <property type="match status" value="1"/>
</dbReference>
<protein>
    <recommendedName>
        <fullName evidence="3">Glycosyltransferase N-terminal domain-containing protein</fullName>
    </recommendedName>
</protein>
<dbReference type="EMBL" id="BSYO01000023">
    <property type="protein sequence ID" value="GMH21860.1"/>
    <property type="molecule type" value="Genomic_DNA"/>
</dbReference>
<comment type="similarity">
    <text evidence="1">Belongs to the UDP-glycosyltransferase family.</text>
</comment>
<comment type="caution">
    <text evidence="4">The sequence shown here is derived from an EMBL/GenBank/DDBJ whole genome shotgun (WGS) entry which is preliminary data.</text>
</comment>
<sequence length="494" mass="54747">MGSLSISKGDGDKPHAVCVPFPAQGHINPMFKLAKLLHFRGFHITFVHTEFNRNRLLRSHGPHFLDGLPSFNFEAIPDGLPPSDAVDSTQDIPSLCFSTDRSCIGPFRELLQKLNNTNSTGAPPVSCIVSDGSMLFTLDAAEELGVPEVLLWTASACGLLGYAQYRNLVERGLTPFKDPYFSTNGDLETAIDWIPAMEGITLKYIPSFVRTTNPDDIMLNFIQTMTDRFHRASAVLFNTFSALEQPVLAALPTHFPLLYSIGPLPLLLNQLPDDEIKSLGSNLWKEDPVCLEWLDSKHPSSVVYVNFGSITVMTPSQLVEFAWGLADSGQQFLWIVRPDLVTGDAAVLPADFMAETADRGILVPWCDQERVLSHPAVGGFLTHSGWNSTVESIVNAVAVISWPFFAEQQTNCWYCCEKWGIGIEIDSEVKRGAVEKQVRELMEGEKGKELRRRAMEWKWLAEEATATPTGSSYLNLEDLINNVLLSTPKKNSSN</sequence>
<accession>A0AAD3T1W4</accession>
<dbReference type="AlphaFoldDB" id="A0AAD3T1W4"/>
<feature type="domain" description="Glycosyltransferase N-terminal" evidence="3">
    <location>
        <begin position="17"/>
        <end position="61"/>
    </location>
</feature>
<dbReference type="InterPro" id="IPR058980">
    <property type="entry name" value="Glyco_transf_N"/>
</dbReference>
<dbReference type="PANTHER" id="PTHR11926:SF774">
    <property type="entry name" value="UDP-GLYCOSYLTRANSFERASE 85A1-RELATED"/>
    <property type="match status" value="1"/>
</dbReference>
<gene>
    <name evidence="4" type="ORF">Nepgr_023703</name>
</gene>
<evidence type="ECO:0000256" key="2">
    <source>
        <dbReference type="ARBA" id="ARBA00022679"/>
    </source>
</evidence>
<dbReference type="InterPro" id="IPR002213">
    <property type="entry name" value="UDP_glucos_trans"/>
</dbReference>
<dbReference type="FunFam" id="3.40.50.2000:FF:000027">
    <property type="entry name" value="Glycosyltransferase"/>
    <property type="match status" value="1"/>
</dbReference>
<dbReference type="FunFam" id="3.40.50.2000:FF:000055">
    <property type="entry name" value="Glycosyltransferase"/>
    <property type="match status" value="1"/>
</dbReference>
<keyword evidence="2" id="KW-0808">Transferase</keyword>
<dbReference type="Pfam" id="PF00201">
    <property type="entry name" value="UDPGT"/>
    <property type="match status" value="1"/>
</dbReference>
<keyword evidence="5" id="KW-1185">Reference proteome</keyword>
<evidence type="ECO:0000259" key="3">
    <source>
        <dbReference type="Pfam" id="PF26168"/>
    </source>
</evidence>
<dbReference type="Gene3D" id="3.40.50.2000">
    <property type="entry name" value="Glycogen Phosphorylase B"/>
    <property type="match status" value="2"/>
</dbReference>
<organism evidence="4 5">
    <name type="scientific">Nepenthes gracilis</name>
    <name type="common">Slender pitcher plant</name>
    <dbReference type="NCBI Taxonomy" id="150966"/>
    <lineage>
        <taxon>Eukaryota</taxon>
        <taxon>Viridiplantae</taxon>
        <taxon>Streptophyta</taxon>
        <taxon>Embryophyta</taxon>
        <taxon>Tracheophyta</taxon>
        <taxon>Spermatophyta</taxon>
        <taxon>Magnoliopsida</taxon>
        <taxon>eudicotyledons</taxon>
        <taxon>Gunneridae</taxon>
        <taxon>Pentapetalae</taxon>
        <taxon>Caryophyllales</taxon>
        <taxon>Nepenthaceae</taxon>
        <taxon>Nepenthes</taxon>
    </lineage>
</organism>
<proteinExistence type="inferred from homology"/>
<dbReference type="GO" id="GO:0080044">
    <property type="term" value="F:quercetin 7-O-glucosyltransferase activity"/>
    <property type="evidence" value="ECO:0007669"/>
    <property type="project" value="TreeGrafter"/>
</dbReference>
<dbReference type="CDD" id="cd03784">
    <property type="entry name" value="GT1_Gtf-like"/>
    <property type="match status" value="1"/>
</dbReference>